<feature type="region of interest" description="Disordered" evidence="1">
    <location>
        <begin position="219"/>
        <end position="321"/>
    </location>
</feature>
<keyword evidence="3" id="KW-1185">Reference proteome</keyword>
<comment type="caution">
    <text evidence="2">The sequence shown here is derived from an EMBL/GenBank/DDBJ whole genome shotgun (WGS) entry which is preliminary data.</text>
</comment>
<feature type="compositionally biased region" description="Pro residues" evidence="1">
    <location>
        <begin position="292"/>
        <end position="312"/>
    </location>
</feature>
<sequence>MMTQRTFVAGLLMRGARATRVIRTPRELLTVGISKTRTHAQVFKMRSPRRRGSISSPAERVPIVTPQAVEAVATAAQPALMSVGSPPRSLLQKTPERRRPSVSFDATMSPEPARRSSVSFDATSPTRTRSGSFAMRTPVRTPERPSPTRPCYHQAESLLLGSLRKSLTISESSYPPKRRRNSSCCSPWSDDDSFIGVTRPSPRRCSGSRSALAAYLAFDSPEPPKRSPFREPPYLDLTGPAPPPPVLGTPVRPRPTLDAYRTPPTRPRPVEAPIAPPVFEPPSDDGESSDDAPPPPLVTEPMMRSPPRPTRPLGPGMEPDAREALVAFTAAAPTTPRVVRPTARRAVAVDLFASA</sequence>
<accession>A0A8J2WQN0</accession>
<feature type="region of interest" description="Disordered" evidence="1">
    <location>
        <begin position="170"/>
        <end position="206"/>
    </location>
</feature>
<name>A0A8J2WQN0_9STRA</name>
<dbReference type="Proteomes" id="UP000789595">
    <property type="component" value="Unassembled WGS sequence"/>
</dbReference>
<organism evidence="2 3">
    <name type="scientific">Pelagomonas calceolata</name>
    <dbReference type="NCBI Taxonomy" id="35677"/>
    <lineage>
        <taxon>Eukaryota</taxon>
        <taxon>Sar</taxon>
        <taxon>Stramenopiles</taxon>
        <taxon>Ochrophyta</taxon>
        <taxon>Pelagophyceae</taxon>
        <taxon>Pelagomonadales</taxon>
        <taxon>Pelagomonadaceae</taxon>
        <taxon>Pelagomonas</taxon>
    </lineage>
</organism>
<proteinExistence type="predicted"/>
<evidence type="ECO:0000313" key="2">
    <source>
        <dbReference type="EMBL" id="CAH0364942.1"/>
    </source>
</evidence>
<dbReference type="EMBL" id="CAKKNE010000001">
    <property type="protein sequence ID" value="CAH0364942.1"/>
    <property type="molecule type" value="Genomic_DNA"/>
</dbReference>
<protein>
    <submittedName>
        <fullName evidence="2">Uncharacterized protein</fullName>
    </submittedName>
</protein>
<feature type="compositionally biased region" description="Polar residues" evidence="1">
    <location>
        <begin position="116"/>
        <end position="131"/>
    </location>
</feature>
<dbReference type="AlphaFoldDB" id="A0A8J2WQN0"/>
<feature type="region of interest" description="Disordered" evidence="1">
    <location>
        <begin position="83"/>
        <end position="151"/>
    </location>
</feature>
<reference evidence="2" key="1">
    <citation type="submission" date="2021-11" db="EMBL/GenBank/DDBJ databases">
        <authorList>
            <consortium name="Genoscope - CEA"/>
            <person name="William W."/>
        </authorList>
    </citation>
    <scope>NUCLEOTIDE SEQUENCE</scope>
</reference>
<evidence type="ECO:0000256" key="1">
    <source>
        <dbReference type="SAM" id="MobiDB-lite"/>
    </source>
</evidence>
<gene>
    <name evidence="2" type="ORF">PECAL_1P13350</name>
</gene>
<evidence type="ECO:0000313" key="3">
    <source>
        <dbReference type="Proteomes" id="UP000789595"/>
    </source>
</evidence>